<evidence type="ECO:0000313" key="2">
    <source>
        <dbReference type="EMBL" id="RZE16028.1"/>
    </source>
</evidence>
<sequence length="72" mass="7837">MLAFWLPPVFGGRGVPDAYAAELIAHYGARRDELGPLLSLRRPRTPGGVVRRRWGPCGSRGGRRGGSRAVRP</sequence>
<comment type="caution">
    <text evidence="2">The sequence shown here is derived from an EMBL/GenBank/DDBJ whole genome shotgun (WGS) entry which is preliminary data.</text>
</comment>
<proteinExistence type="predicted"/>
<reference evidence="2 3" key="1">
    <citation type="submission" date="2017-12" db="EMBL/GenBank/DDBJ databases">
        <title>Population genomics insights into the ecological differentiation and adaptive evolution in streptomycetes.</title>
        <authorList>
            <person name="Li Y."/>
            <person name="Huang Y."/>
        </authorList>
    </citation>
    <scope>NUCLEOTIDE SEQUENCE [LARGE SCALE GENOMIC DNA]</scope>
    <source>
        <strain evidence="2 3">NBRC 100770</strain>
    </source>
</reference>
<gene>
    <name evidence="2" type="ORF">C0Q92_29170</name>
</gene>
<name>A0A8G1ZKK5_9ACTN</name>
<feature type="compositionally biased region" description="Basic residues" evidence="1">
    <location>
        <begin position="61"/>
        <end position="72"/>
    </location>
</feature>
<organism evidence="2 3">
    <name type="scientific">Streptomyces albidoflavus</name>
    <dbReference type="NCBI Taxonomy" id="1886"/>
    <lineage>
        <taxon>Bacteria</taxon>
        <taxon>Bacillati</taxon>
        <taxon>Actinomycetota</taxon>
        <taxon>Actinomycetes</taxon>
        <taxon>Kitasatosporales</taxon>
        <taxon>Streptomycetaceae</taxon>
        <taxon>Streptomyces</taxon>
        <taxon>Streptomyces albidoflavus group</taxon>
    </lineage>
</organism>
<dbReference type="AlphaFoldDB" id="A0A8G1ZKK5"/>
<evidence type="ECO:0000313" key="3">
    <source>
        <dbReference type="Proteomes" id="UP000292693"/>
    </source>
</evidence>
<evidence type="ECO:0000256" key="1">
    <source>
        <dbReference type="SAM" id="MobiDB-lite"/>
    </source>
</evidence>
<accession>A0A8G1ZKK5</accession>
<dbReference type="Proteomes" id="UP000292693">
    <property type="component" value="Unassembled WGS sequence"/>
</dbReference>
<dbReference type="EMBL" id="PKLL01000028">
    <property type="protein sequence ID" value="RZE16028.1"/>
    <property type="molecule type" value="Genomic_DNA"/>
</dbReference>
<protein>
    <submittedName>
        <fullName evidence="2">Uncharacterized protein</fullName>
    </submittedName>
</protein>
<feature type="region of interest" description="Disordered" evidence="1">
    <location>
        <begin position="49"/>
        <end position="72"/>
    </location>
</feature>